<reference evidence="1" key="2">
    <citation type="submission" date="2018-08" db="UniProtKB">
        <authorList>
            <consortium name="EnsemblPlants"/>
        </authorList>
    </citation>
    <scope>IDENTIFICATION</scope>
    <source>
        <strain evidence="1">Yugu1</strain>
    </source>
</reference>
<protein>
    <submittedName>
        <fullName evidence="1">Uncharacterized protein</fullName>
    </submittedName>
</protein>
<evidence type="ECO:0000313" key="2">
    <source>
        <dbReference type="Proteomes" id="UP000004995"/>
    </source>
</evidence>
<proteinExistence type="predicted"/>
<dbReference type="EnsemblPlants" id="KQK85708">
    <property type="protein sequence ID" value="KQK85708"/>
    <property type="gene ID" value="SETIT_020863mg"/>
</dbReference>
<dbReference type="GO" id="GO:0008137">
    <property type="term" value="F:NADH dehydrogenase (ubiquinone) activity"/>
    <property type="evidence" value="ECO:0007669"/>
    <property type="project" value="InterPro"/>
</dbReference>
<dbReference type="HOGENOM" id="CLU_2798817_0_0_1"/>
<reference evidence="2" key="1">
    <citation type="journal article" date="2012" name="Nat. Biotechnol.">
        <title>Reference genome sequence of the model plant Setaria.</title>
        <authorList>
            <person name="Bennetzen J.L."/>
            <person name="Schmutz J."/>
            <person name="Wang H."/>
            <person name="Percifield R."/>
            <person name="Hawkins J."/>
            <person name="Pontaroli A.C."/>
            <person name="Estep M."/>
            <person name="Feng L."/>
            <person name="Vaughn J.N."/>
            <person name="Grimwood J."/>
            <person name="Jenkins J."/>
            <person name="Barry K."/>
            <person name="Lindquist E."/>
            <person name="Hellsten U."/>
            <person name="Deshpande S."/>
            <person name="Wang X."/>
            <person name="Wu X."/>
            <person name="Mitros T."/>
            <person name="Triplett J."/>
            <person name="Yang X."/>
            <person name="Ye C.Y."/>
            <person name="Mauro-Herrera M."/>
            <person name="Wang L."/>
            <person name="Li P."/>
            <person name="Sharma M."/>
            <person name="Sharma R."/>
            <person name="Ronald P.C."/>
            <person name="Panaud O."/>
            <person name="Kellogg E.A."/>
            <person name="Brutnell T.P."/>
            <person name="Doust A.N."/>
            <person name="Tuskan G.A."/>
            <person name="Rokhsar D."/>
            <person name="Devos K.M."/>
        </authorList>
    </citation>
    <scope>NUCLEOTIDE SEQUENCE [LARGE SCALE GENOMIC DNA]</scope>
    <source>
        <strain evidence="2">cv. Yugu1</strain>
    </source>
</reference>
<organism evidence="1 2">
    <name type="scientific">Setaria italica</name>
    <name type="common">Foxtail millet</name>
    <name type="synonym">Panicum italicum</name>
    <dbReference type="NCBI Taxonomy" id="4555"/>
    <lineage>
        <taxon>Eukaryota</taxon>
        <taxon>Viridiplantae</taxon>
        <taxon>Streptophyta</taxon>
        <taxon>Embryophyta</taxon>
        <taxon>Tracheophyta</taxon>
        <taxon>Spermatophyta</taxon>
        <taxon>Magnoliopsida</taxon>
        <taxon>Liliopsida</taxon>
        <taxon>Poales</taxon>
        <taxon>Poaceae</taxon>
        <taxon>PACMAD clade</taxon>
        <taxon>Panicoideae</taxon>
        <taxon>Panicodae</taxon>
        <taxon>Paniceae</taxon>
        <taxon>Cenchrinae</taxon>
        <taxon>Setaria</taxon>
    </lineage>
</organism>
<dbReference type="InParanoid" id="K3Z2U5"/>
<dbReference type="STRING" id="4555.K3Z2U5"/>
<dbReference type="PANTHER" id="PTHR47275:SF3">
    <property type="entry name" value="NAD(P)H-QUINONE OXIDOREDUCTASE SUBUNIT I, CHLOROPLASTIC"/>
    <property type="match status" value="1"/>
</dbReference>
<evidence type="ECO:0000313" key="1">
    <source>
        <dbReference type="EnsemblPlants" id="KQK85708"/>
    </source>
</evidence>
<keyword evidence="2" id="KW-1185">Reference proteome</keyword>
<dbReference type="Gramene" id="KQK85708">
    <property type="protein sequence ID" value="KQK85708"/>
    <property type="gene ID" value="SETIT_020863mg"/>
</dbReference>
<sequence>MFPMLTGFISYGQQTIRAARYIGQDLPLVDWRFEKDIKRKQLLNYSIDFGVCIFVVTVLNTVRQIVYR</sequence>
<accession>K3Z2U5</accession>
<dbReference type="AlphaFoldDB" id="K3Z2U5"/>
<dbReference type="eggNOG" id="KOG3256">
    <property type="taxonomic scope" value="Eukaryota"/>
</dbReference>
<dbReference type="PANTHER" id="PTHR47275">
    <property type="entry name" value="NAD(P)H-QUINONE OXIDOREDUCTASE SUBUNIT I, CHLOROPLASTIC"/>
    <property type="match status" value="1"/>
</dbReference>
<name>K3Z2U5_SETIT</name>
<dbReference type="Proteomes" id="UP000004995">
    <property type="component" value="Unassembled WGS sequence"/>
</dbReference>
<dbReference type="InterPro" id="IPR004497">
    <property type="entry name" value="NDHI"/>
</dbReference>